<comment type="caution">
    <text evidence="8">The sequence shown here is derived from an EMBL/GenBank/DDBJ whole genome shotgun (WGS) entry which is preliminary data.</text>
</comment>
<reference evidence="8" key="2">
    <citation type="journal article" date="2023" name="BMC Genomics">
        <title>Pest status, molecular evolution, and epigenetic factors derived from the genome assembly of Frankliniella fusca, a thysanopteran phytovirus vector.</title>
        <authorList>
            <person name="Catto M.A."/>
            <person name="Labadie P.E."/>
            <person name="Jacobson A.L."/>
            <person name="Kennedy G.G."/>
            <person name="Srinivasan R."/>
            <person name="Hunt B.G."/>
        </authorList>
    </citation>
    <scope>NUCLEOTIDE SEQUENCE</scope>
    <source>
        <strain evidence="8">PL_HMW_Pooled</strain>
    </source>
</reference>
<feature type="compositionally biased region" description="Pro residues" evidence="6">
    <location>
        <begin position="29"/>
        <end position="40"/>
    </location>
</feature>
<dbReference type="PANTHER" id="PTHR24409">
    <property type="entry name" value="ZINC FINGER PROTEIN 142"/>
    <property type="match status" value="1"/>
</dbReference>
<feature type="compositionally biased region" description="Polar residues" evidence="6">
    <location>
        <begin position="703"/>
        <end position="712"/>
    </location>
</feature>
<feature type="domain" description="C2H2-type" evidence="7">
    <location>
        <begin position="965"/>
        <end position="992"/>
    </location>
</feature>
<name>A0AAE1GSW0_9NEOP</name>
<reference evidence="8" key="1">
    <citation type="submission" date="2021-07" db="EMBL/GenBank/DDBJ databases">
        <authorList>
            <person name="Catto M.A."/>
            <person name="Jacobson A."/>
            <person name="Kennedy G."/>
            <person name="Labadie P."/>
            <person name="Hunt B.G."/>
            <person name="Srinivasan R."/>
        </authorList>
    </citation>
    <scope>NUCLEOTIDE SEQUENCE</scope>
    <source>
        <strain evidence="8">PL_HMW_Pooled</strain>
        <tissue evidence="8">Head</tissue>
    </source>
</reference>
<feature type="region of interest" description="Disordered" evidence="6">
    <location>
        <begin position="698"/>
        <end position="723"/>
    </location>
</feature>
<feature type="domain" description="C2H2-type" evidence="7">
    <location>
        <begin position="787"/>
        <end position="814"/>
    </location>
</feature>
<feature type="compositionally biased region" description="Polar residues" evidence="6">
    <location>
        <begin position="673"/>
        <end position="685"/>
    </location>
</feature>
<feature type="compositionally biased region" description="Low complexity" evidence="6">
    <location>
        <begin position="14"/>
        <end position="28"/>
    </location>
</feature>
<dbReference type="GO" id="GO:0008270">
    <property type="term" value="F:zinc ion binding"/>
    <property type="evidence" value="ECO:0007669"/>
    <property type="project" value="UniProtKB-KW"/>
</dbReference>
<evidence type="ECO:0000256" key="6">
    <source>
        <dbReference type="SAM" id="MobiDB-lite"/>
    </source>
</evidence>
<keyword evidence="3 5" id="KW-0863">Zinc-finger</keyword>
<feature type="region of interest" description="Disordered" evidence="6">
    <location>
        <begin position="1"/>
        <end position="91"/>
    </location>
</feature>
<feature type="compositionally biased region" description="Basic and acidic residues" evidence="6">
    <location>
        <begin position="1515"/>
        <end position="1532"/>
    </location>
</feature>
<feature type="region of interest" description="Disordered" evidence="6">
    <location>
        <begin position="902"/>
        <end position="923"/>
    </location>
</feature>
<dbReference type="SUPFAM" id="SSF57667">
    <property type="entry name" value="beta-beta-alpha zinc fingers"/>
    <property type="match status" value="4"/>
</dbReference>
<evidence type="ECO:0000256" key="5">
    <source>
        <dbReference type="PROSITE-ProRule" id="PRU00042"/>
    </source>
</evidence>
<dbReference type="GO" id="GO:0000981">
    <property type="term" value="F:DNA-binding transcription factor activity, RNA polymerase II-specific"/>
    <property type="evidence" value="ECO:0007669"/>
    <property type="project" value="TreeGrafter"/>
</dbReference>
<dbReference type="PROSITE" id="PS00028">
    <property type="entry name" value="ZINC_FINGER_C2H2_1"/>
    <property type="match status" value="7"/>
</dbReference>
<keyword evidence="9" id="KW-1185">Reference proteome</keyword>
<dbReference type="InterPro" id="IPR013087">
    <property type="entry name" value="Znf_C2H2_type"/>
</dbReference>
<evidence type="ECO:0000256" key="1">
    <source>
        <dbReference type="ARBA" id="ARBA00022723"/>
    </source>
</evidence>
<accession>A0AAE1GSW0</accession>
<keyword evidence="2" id="KW-0677">Repeat</keyword>
<feature type="region of interest" description="Disordered" evidence="6">
    <location>
        <begin position="1168"/>
        <end position="1208"/>
    </location>
</feature>
<feature type="compositionally biased region" description="Basic and acidic residues" evidence="6">
    <location>
        <begin position="1178"/>
        <end position="1190"/>
    </location>
</feature>
<dbReference type="GO" id="GO:0005634">
    <property type="term" value="C:nucleus"/>
    <property type="evidence" value="ECO:0007669"/>
    <property type="project" value="TreeGrafter"/>
</dbReference>
<feature type="region of interest" description="Disordered" evidence="6">
    <location>
        <begin position="657"/>
        <end position="686"/>
    </location>
</feature>
<feature type="region of interest" description="Disordered" evidence="6">
    <location>
        <begin position="493"/>
        <end position="535"/>
    </location>
</feature>
<feature type="compositionally biased region" description="Low complexity" evidence="6">
    <location>
        <begin position="1191"/>
        <end position="1205"/>
    </location>
</feature>
<dbReference type="GO" id="GO:0000977">
    <property type="term" value="F:RNA polymerase II transcription regulatory region sequence-specific DNA binding"/>
    <property type="evidence" value="ECO:0007669"/>
    <property type="project" value="TreeGrafter"/>
</dbReference>
<keyword evidence="1" id="KW-0479">Metal-binding</keyword>
<feature type="domain" description="C2H2-type" evidence="7">
    <location>
        <begin position="116"/>
        <end position="143"/>
    </location>
</feature>
<protein>
    <submittedName>
        <fullName evidence="8">Zinc finger protein 252</fullName>
    </submittedName>
</protein>
<feature type="compositionally biased region" description="Basic and acidic residues" evidence="6">
    <location>
        <begin position="1"/>
        <end position="11"/>
    </location>
</feature>
<dbReference type="InterPro" id="IPR036236">
    <property type="entry name" value="Znf_C2H2_sf"/>
</dbReference>
<feature type="domain" description="C2H2-type" evidence="7">
    <location>
        <begin position="1041"/>
        <end position="1068"/>
    </location>
</feature>
<dbReference type="EMBL" id="JAHWGI010000004">
    <property type="protein sequence ID" value="KAK3907245.1"/>
    <property type="molecule type" value="Genomic_DNA"/>
</dbReference>
<keyword evidence="4" id="KW-0862">Zinc</keyword>
<evidence type="ECO:0000313" key="9">
    <source>
        <dbReference type="Proteomes" id="UP001219518"/>
    </source>
</evidence>
<feature type="domain" description="C2H2-type" evidence="7">
    <location>
        <begin position="317"/>
        <end position="344"/>
    </location>
</feature>
<evidence type="ECO:0000256" key="4">
    <source>
        <dbReference type="ARBA" id="ARBA00022833"/>
    </source>
</evidence>
<feature type="compositionally biased region" description="Low complexity" evidence="6">
    <location>
        <begin position="493"/>
        <end position="506"/>
    </location>
</feature>
<feature type="region of interest" description="Disordered" evidence="6">
    <location>
        <begin position="1458"/>
        <end position="1564"/>
    </location>
</feature>
<dbReference type="Gene3D" id="3.30.160.60">
    <property type="entry name" value="Classic Zinc Finger"/>
    <property type="match status" value="6"/>
</dbReference>
<evidence type="ECO:0000256" key="2">
    <source>
        <dbReference type="ARBA" id="ARBA00022737"/>
    </source>
</evidence>
<dbReference type="PANTHER" id="PTHR24409:SF295">
    <property type="entry name" value="AZ2-RELATED"/>
    <property type="match status" value="1"/>
</dbReference>
<evidence type="ECO:0000259" key="7">
    <source>
        <dbReference type="PROSITE" id="PS50157"/>
    </source>
</evidence>
<feature type="region of interest" description="Disordered" evidence="6">
    <location>
        <begin position="1108"/>
        <end position="1152"/>
    </location>
</feature>
<dbReference type="Proteomes" id="UP001219518">
    <property type="component" value="Unassembled WGS sequence"/>
</dbReference>
<evidence type="ECO:0000313" key="8">
    <source>
        <dbReference type="EMBL" id="KAK3907245.1"/>
    </source>
</evidence>
<feature type="compositionally biased region" description="Polar residues" evidence="6">
    <location>
        <begin position="1537"/>
        <end position="1554"/>
    </location>
</feature>
<dbReference type="SMART" id="SM00355">
    <property type="entry name" value="ZnF_C2H2"/>
    <property type="match status" value="17"/>
</dbReference>
<feature type="region of interest" description="Disordered" evidence="6">
    <location>
        <begin position="432"/>
        <end position="479"/>
    </location>
</feature>
<feature type="compositionally biased region" description="Pro residues" evidence="6">
    <location>
        <begin position="65"/>
        <end position="81"/>
    </location>
</feature>
<feature type="region of interest" description="Disordered" evidence="6">
    <location>
        <begin position="1274"/>
        <end position="1331"/>
    </location>
</feature>
<evidence type="ECO:0000256" key="3">
    <source>
        <dbReference type="ARBA" id="ARBA00022771"/>
    </source>
</evidence>
<feature type="compositionally biased region" description="Polar residues" evidence="6">
    <location>
        <begin position="1116"/>
        <end position="1125"/>
    </location>
</feature>
<feature type="compositionally biased region" description="Basic and acidic residues" evidence="6">
    <location>
        <begin position="1275"/>
        <end position="1298"/>
    </location>
</feature>
<dbReference type="PROSITE" id="PS50157">
    <property type="entry name" value="ZINC_FINGER_C2H2_2"/>
    <property type="match status" value="6"/>
</dbReference>
<organism evidence="8 9">
    <name type="scientific">Frankliniella fusca</name>
    <dbReference type="NCBI Taxonomy" id="407009"/>
    <lineage>
        <taxon>Eukaryota</taxon>
        <taxon>Metazoa</taxon>
        <taxon>Ecdysozoa</taxon>
        <taxon>Arthropoda</taxon>
        <taxon>Hexapoda</taxon>
        <taxon>Insecta</taxon>
        <taxon>Pterygota</taxon>
        <taxon>Neoptera</taxon>
        <taxon>Paraneoptera</taxon>
        <taxon>Thysanoptera</taxon>
        <taxon>Terebrantia</taxon>
        <taxon>Thripoidea</taxon>
        <taxon>Thripidae</taxon>
        <taxon>Frankliniella</taxon>
    </lineage>
</organism>
<sequence>MSKHMSAEHTKPSPRAVAAAAPAAQAAPGPGPGLGPPPAKRPAKPLPNLIPIGAPLGQVRGATPSPAPAARPGPASTPSPPAANGDDAHSAETAKKKNSFFDQLRLYPGTGAGSELVCVHCGHEAKCLSELTRHNKLHQGTSRALGTSTRCQHCRHRCKTSADLAQHVRTCAKAMAAAAAERSPGSDLETAETSAPAPAAAVHAAAPAAPEAEETGGNLTCADMESDIAAATEANNAAVLVAHPVNIPSFLNDEDDDPEPLYHGQPMPDADIPKADVALVGVETAPGYGSVLERTEFEARAAKENVPTPPVAPKKVFKCPHCSFWAATASRFHVHVVGHANKKPFACSICMYRSNWRWDITKHIKRIKDAKDAKDHSHDDAKILMTDDSGRRNYAKYYRHYLWLNVAEQLLDGLQSLINTYQKQYGSPVNPASVEAGHALPAPPKLTRAPAPRTVPVPTSSPGALLRPPPPLQAAAQHPSTQVIILPGGVRLGQQPTEQQGQTTTQQPPPQSLKRPADTPVPNVGSDPKKSNPEIKKTVWRCKQCHFRDGDRAVVLAHVKGHYRQQQEAFALAKLKNSQAGASQETNNDTPKRIDPEQTVIRKVPYQCDVCPYVSLNEATFQAHVNCHKERNDVLFKCFYCPFYVSTKEEVIQHMTVHQTSAKPENSAGVPAKTTTPQPSSNKETSGIKIQIKKEAGLPDQDPSYSCSEVQSPNQPPRPPPLDFTNMTEAPVCWVFRDEKLQKMLRCRFCPHVNLRKANMLEHEKMHLKRPSLGSDGLESTGQYTQYHCPDCTYVCNNAGVLSTHTRVHSSSYPLSYTFYDPYRNEILQMKEIMEKYSLKPKIEETPPKSSPPKEAVDTVNENKLCGINVMSLLDPNQSLTDAVLAMKKKFNLELDGEPFAEPVEDSAESPPCSPLKPLNDGSDPIATDTVEEKQLHFCNLCPARFLFRKELGIHSRFHNLYLIHKCDHCTYTARQRPHLQAHFKVHTADYQDRTTALMNMYKVNKEFPMPRIVCDTTSGNLWIVATTPEYEEPVAPSPQFTCQKCPAAFFKTEAYQAHLALHGSNNPHKCRICDYAVKSYGDLVKHMMSHGCRRTVAKKILQGQMEVPASLGGDSRNSQSTSRFEQPMTVNKEETPASEDNGTGNAGITCPSIKVDMDEREDLPVEADNLEGASSLEKSENDLKDKENSPSKSPSSSADTSGSPEFIYPTLCRNGRVKVKKYKCKKCPSAFEKHDQFLVHMNLHGSKQRYKCPHCDYSVKFLANHIQHLRRHKINDEAKESPKTDIESSSNEEKEIVPEDSENIPTPPPSSPTRSAKSTGGKGEKLSVADKQAIMVLQQRRAKRAAVSRESLDKNYWCSHCPYSSPRRDQVESHMRRHVCVSGIRSVYLCDHCDYSVPNKHFLRDHCKLHFDVSKAPRPDAYMICNALELFTSSGFSGKNKSKGKVMIFQDKGSNVTSDRFLPPLPPELNDDSSDGSNRIYINPKTFESESFSENGSKDNSDTAESDNYTGNDLDNKLKDKSYDRCGKEGDLSEPLSATLSFPEATSHNSGSVLETYIPSKPS</sequence>
<proteinExistence type="predicted"/>
<gene>
    <name evidence="8" type="ORF">KUF71_018073</name>
</gene>
<feature type="domain" description="C2H2-type" evidence="7">
    <location>
        <begin position="1223"/>
        <end position="1250"/>
    </location>
</feature>